<comment type="caution">
    <text evidence="1">The sequence shown here is derived from an EMBL/GenBank/DDBJ whole genome shotgun (WGS) entry which is preliminary data.</text>
</comment>
<organism evidence="1 2">
    <name type="scientific">Aduncisulcus paluster</name>
    <dbReference type="NCBI Taxonomy" id="2918883"/>
    <lineage>
        <taxon>Eukaryota</taxon>
        <taxon>Metamonada</taxon>
        <taxon>Carpediemonas-like organisms</taxon>
        <taxon>Aduncisulcus</taxon>
    </lineage>
</organism>
<reference evidence="1" key="1">
    <citation type="submission" date="2022-03" db="EMBL/GenBank/DDBJ databases">
        <title>Draft genome sequence of Aduncisulcus paluster, a free-living microaerophilic Fornicata.</title>
        <authorList>
            <person name="Yuyama I."/>
            <person name="Kume K."/>
            <person name="Tamura T."/>
            <person name="Inagaki Y."/>
            <person name="Hashimoto T."/>
        </authorList>
    </citation>
    <scope>NUCLEOTIDE SEQUENCE</scope>
    <source>
        <strain evidence="1">NY0171</strain>
    </source>
</reference>
<accession>A0ABQ5KL75</accession>
<evidence type="ECO:0000313" key="2">
    <source>
        <dbReference type="Proteomes" id="UP001057375"/>
    </source>
</evidence>
<proteinExistence type="predicted"/>
<dbReference type="Proteomes" id="UP001057375">
    <property type="component" value="Unassembled WGS sequence"/>
</dbReference>
<sequence>GTKRCSQSFETDFLETQRAIIEDILRVEEEAKRKVRLKEQKRRERAHLLNPVQWRREREEKHRELEQRSVHFRLSKQPIKSDLKSHDIDNVR</sequence>
<dbReference type="EMBL" id="BQXS01010185">
    <property type="protein sequence ID" value="GKT33258.1"/>
    <property type="molecule type" value="Genomic_DNA"/>
</dbReference>
<keyword evidence="2" id="KW-1185">Reference proteome</keyword>
<feature type="non-terminal residue" evidence="1">
    <location>
        <position position="1"/>
    </location>
</feature>
<protein>
    <submittedName>
        <fullName evidence="1">Uncharacterized protein</fullName>
    </submittedName>
</protein>
<evidence type="ECO:0000313" key="1">
    <source>
        <dbReference type="EMBL" id="GKT33258.1"/>
    </source>
</evidence>
<gene>
    <name evidence="1" type="ORF">ADUPG1_007227</name>
</gene>
<name>A0ABQ5KL75_9EUKA</name>